<keyword evidence="2" id="KW-1185">Reference proteome</keyword>
<proteinExistence type="predicted"/>
<evidence type="ECO:0000313" key="2">
    <source>
        <dbReference type="Proteomes" id="UP001172386"/>
    </source>
</evidence>
<dbReference type="EMBL" id="JAPDRQ010000106">
    <property type="protein sequence ID" value="KAJ9655031.1"/>
    <property type="molecule type" value="Genomic_DNA"/>
</dbReference>
<dbReference type="Proteomes" id="UP001172386">
    <property type="component" value="Unassembled WGS sequence"/>
</dbReference>
<reference evidence="1" key="1">
    <citation type="submission" date="2022-10" db="EMBL/GenBank/DDBJ databases">
        <title>Culturing micro-colonial fungi from biological soil crusts in the Mojave desert and describing Neophaeococcomyces mojavensis, and introducing the new genera and species Taxawa tesnikishii.</title>
        <authorList>
            <person name="Kurbessoian T."/>
            <person name="Stajich J.E."/>
        </authorList>
    </citation>
    <scope>NUCLEOTIDE SEQUENCE</scope>
    <source>
        <strain evidence="1">JES_112</strain>
    </source>
</reference>
<sequence length="306" mass="35348">MQKVSAGNGSSLDDCTTRRMAREHTKAGASAGDASTRQHASFRENREVNGYDFDEDLSELEEDKEQERDDVAQFKSEDDDDEDCECGGEDSECDRKFEDNDDMDGDDESERSYDGSDADYYYKLKEECEERKQEKLQERKEKERHRDIEKTKEEEIRAAYRSLNKAEKEGRTIAVGLLAGQSFKLFCSDHVDHFYSDVYATKRVDFYCLVDTNNPGLHKQKAGGEADMLYGDVYLDANANCNFGPFRPPKRASRKAFTVRSCDGMYELSFRFVGHGYLKLRVSWEMVFISPSRAIGRRRKRNSRRE</sequence>
<organism evidence="1 2">
    <name type="scientific">Neophaeococcomyces mojaviensis</name>
    <dbReference type="NCBI Taxonomy" id="3383035"/>
    <lineage>
        <taxon>Eukaryota</taxon>
        <taxon>Fungi</taxon>
        <taxon>Dikarya</taxon>
        <taxon>Ascomycota</taxon>
        <taxon>Pezizomycotina</taxon>
        <taxon>Eurotiomycetes</taxon>
        <taxon>Chaetothyriomycetidae</taxon>
        <taxon>Chaetothyriales</taxon>
        <taxon>Chaetothyriales incertae sedis</taxon>
        <taxon>Neophaeococcomyces</taxon>
    </lineage>
</organism>
<accession>A0ACC3A420</accession>
<protein>
    <submittedName>
        <fullName evidence="1">Uncharacterized protein</fullName>
    </submittedName>
</protein>
<evidence type="ECO:0000313" key="1">
    <source>
        <dbReference type="EMBL" id="KAJ9655031.1"/>
    </source>
</evidence>
<gene>
    <name evidence="1" type="ORF">H2198_006025</name>
</gene>
<name>A0ACC3A420_9EURO</name>
<comment type="caution">
    <text evidence="1">The sequence shown here is derived from an EMBL/GenBank/DDBJ whole genome shotgun (WGS) entry which is preliminary data.</text>
</comment>